<dbReference type="Gene3D" id="3.90.79.10">
    <property type="entry name" value="Nucleoside Triphosphate Pyrophosphohydrolase"/>
    <property type="match status" value="1"/>
</dbReference>
<evidence type="ECO:0000259" key="17">
    <source>
        <dbReference type="PROSITE" id="PS51462"/>
    </source>
</evidence>
<evidence type="ECO:0000313" key="19">
    <source>
        <dbReference type="Proteomes" id="UP000466966"/>
    </source>
</evidence>
<dbReference type="SUPFAM" id="SSF55811">
    <property type="entry name" value="Nudix"/>
    <property type="match status" value="1"/>
</dbReference>
<dbReference type="OrthoDB" id="9810648at2"/>
<reference evidence="18 19" key="1">
    <citation type="submission" date="2019-12" db="EMBL/GenBank/DDBJ databases">
        <title>Genomic-based taxomic classification of the family Erythrobacteraceae.</title>
        <authorList>
            <person name="Xu L."/>
        </authorList>
    </citation>
    <scope>NUCLEOTIDE SEQUENCE [LARGE SCALE GENOMIC DNA]</scope>
    <source>
        <strain evidence="18 19">M0322</strain>
    </source>
</reference>
<keyword evidence="6" id="KW-0227">DNA damage</keyword>
<evidence type="ECO:0000256" key="15">
    <source>
        <dbReference type="ARBA" id="ARBA00041979"/>
    </source>
</evidence>
<dbReference type="PANTHER" id="PTHR47707:SF1">
    <property type="entry name" value="NUDIX HYDROLASE FAMILY PROTEIN"/>
    <property type="match status" value="1"/>
</dbReference>
<evidence type="ECO:0000256" key="13">
    <source>
        <dbReference type="ARBA" id="ARBA00040794"/>
    </source>
</evidence>
<keyword evidence="4" id="KW-0235">DNA replication</keyword>
<comment type="cofactor">
    <cofactor evidence="1">
        <name>Mg(2+)</name>
        <dbReference type="ChEBI" id="CHEBI:18420"/>
    </cofactor>
</comment>
<organism evidence="18 19">
    <name type="scientific">Alteraurantiacibacter buctensis</name>
    <dbReference type="NCBI Taxonomy" id="1503981"/>
    <lineage>
        <taxon>Bacteria</taxon>
        <taxon>Pseudomonadati</taxon>
        <taxon>Pseudomonadota</taxon>
        <taxon>Alphaproteobacteria</taxon>
        <taxon>Sphingomonadales</taxon>
        <taxon>Erythrobacteraceae</taxon>
        <taxon>Alteraurantiacibacter</taxon>
    </lineage>
</organism>
<dbReference type="EMBL" id="WTYV01000005">
    <property type="protein sequence ID" value="MXO72408.1"/>
    <property type="molecule type" value="Genomic_DNA"/>
</dbReference>
<comment type="caution">
    <text evidence="18">The sequence shown here is derived from an EMBL/GenBank/DDBJ whole genome shotgun (WGS) entry which is preliminary data.</text>
</comment>
<comment type="catalytic activity">
    <reaction evidence="10">
        <text>8-oxo-dGTP + H2O = 8-oxo-dGMP + diphosphate + H(+)</text>
        <dbReference type="Rhea" id="RHEA:31575"/>
        <dbReference type="ChEBI" id="CHEBI:15377"/>
        <dbReference type="ChEBI" id="CHEBI:15378"/>
        <dbReference type="ChEBI" id="CHEBI:33019"/>
        <dbReference type="ChEBI" id="CHEBI:63224"/>
        <dbReference type="ChEBI" id="CHEBI:77896"/>
        <dbReference type="EC" id="3.6.1.55"/>
    </reaction>
</comment>
<feature type="domain" description="Nudix hydrolase" evidence="17">
    <location>
        <begin position="2"/>
        <end position="133"/>
    </location>
</feature>
<evidence type="ECO:0000256" key="4">
    <source>
        <dbReference type="ARBA" id="ARBA00022705"/>
    </source>
</evidence>
<name>A0A844YZB1_9SPHN</name>
<keyword evidence="7" id="KW-0378">Hydrolase</keyword>
<proteinExistence type="inferred from homology"/>
<evidence type="ECO:0000256" key="11">
    <source>
        <dbReference type="ARBA" id="ARBA00036904"/>
    </source>
</evidence>
<dbReference type="GO" id="GO:0044715">
    <property type="term" value="F:8-oxo-dGDP phosphatase activity"/>
    <property type="evidence" value="ECO:0007669"/>
    <property type="project" value="TreeGrafter"/>
</dbReference>
<sequence length="133" mass="14423">MASNPTAVLVVALGLAGPDGRWLLQQRPPGKHHAGLWEFPGGKVESAENQRLALCREVAEELAITLDPAALSPAWVADDWPQGNIVLILYTATRWQGEIVGLEGQQWGWFTLGEMAALPLAPMDRSFAARLAQ</sequence>
<evidence type="ECO:0000256" key="5">
    <source>
        <dbReference type="ARBA" id="ARBA00022723"/>
    </source>
</evidence>
<comment type="similarity">
    <text evidence="2">Belongs to the Nudix hydrolase family.</text>
</comment>
<keyword evidence="19" id="KW-1185">Reference proteome</keyword>
<evidence type="ECO:0000256" key="7">
    <source>
        <dbReference type="ARBA" id="ARBA00022801"/>
    </source>
</evidence>
<dbReference type="GO" id="GO:0008413">
    <property type="term" value="F:8-oxo-7,8-dihydroguanosine triphosphate pyrophosphatase activity"/>
    <property type="evidence" value="ECO:0007669"/>
    <property type="project" value="TreeGrafter"/>
</dbReference>
<keyword evidence="5" id="KW-0479">Metal-binding</keyword>
<evidence type="ECO:0000256" key="12">
    <source>
        <dbReference type="ARBA" id="ARBA00038905"/>
    </source>
</evidence>
<dbReference type="PROSITE" id="PS51462">
    <property type="entry name" value="NUDIX"/>
    <property type="match status" value="1"/>
</dbReference>
<dbReference type="InterPro" id="IPR015797">
    <property type="entry name" value="NUDIX_hydrolase-like_dom_sf"/>
</dbReference>
<evidence type="ECO:0000256" key="10">
    <source>
        <dbReference type="ARBA" id="ARBA00035861"/>
    </source>
</evidence>
<dbReference type="Proteomes" id="UP000466966">
    <property type="component" value="Unassembled WGS sequence"/>
</dbReference>
<accession>A0A844YZB1</accession>
<evidence type="ECO:0000256" key="16">
    <source>
        <dbReference type="ARBA" id="ARBA00042798"/>
    </source>
</evidence>
<keyword evidence="8" id="KW-0460">Magnesium</keyword>
<evidence type="ECO:0000256" key="14">
    <source>
        <dbReference type="ARBA" id="ARBA00041592"/>
    </source>
</evidence>
<comment type="catalytic activity">
    <reaction evidence="11">
        <text>8-oxo-GTP + H2O = 8-oxo-GMP + diphosphate + H(+)</text>
        <dbReference type="Rhea" id="RHEA:67616"/>
        <dbReference type="ChEBI" id="CHEBI:15377"/>
        <dbReference type="ChEBI" id="CHEBI:15378"/>
        <dbReference type="ChEBI" id="CHEBI:33019"/>
        <dbReference type="ChEBI" id="CHEBI:143553"/>
        <dbReference type="ChEBI" id="CHEBI:145694"/>
    </reaction>
</comment>
<dbReference type="GO" id="GO:0006281">
    <property type="term" value="P:DNA repair"/>
    <property type="evidence" value="ECO:0007669"/>
    <property type="project" value="UniProtKB-KW"/>
</dbReference>
<dbReference type="GO" id="GO:0044716">
    <property type="term" value="F:8-oxo-GDP phosphatase activity"/>
    <property type="evidence" value="ECO:0007669"/>
    <property type="project" value="TreeGrafter"/>
</dbReference>
<evidence type="ECO:0000256" key="2">
    <source>
        <dbReference type="ARBA" id="ARBA00005582"/>
    </source>
</evidence>
<evidence type="ECO:0000256" key="9">
    <source>
        <dbReference type="ARBA" id="ARBA00023204"/>
    </source>
</evidence>
<dbReference type="InterPro" id="IPR047127">
    <property type="entry name" value="MutT-like"/>
</dbReference>
<dbReference type="CDD" id="cd03425">
    <property type="entry name" value="NUDIX_MutT_NudA_like"/>
    <property type="match status" value="1"/>
</dbReference>
<dbReference type="RefSeq" id="WP_160772349.1">
    <property type="nucleotide sequence ID" value="NZ_WTYV01000005.1"/>
</dbReference>
<dbReference type="GO" id="GO:0046872">
    <property type="term" value="F:metal ion binding"/>
    <property type="evidence" value="ECO:0007669"/>
    <property type="project" value="UniProtKB-KW"/>
</dbReference>
<dbReference type="AlphaFoldDB" id="A0A844YZB1"/>
<evidence type="ECO:0000256" key="8">
    <source>
        <dbReference type="ARBA" id="ARBA00022842"/>
    </source>
</evidence>
<dbReference type="Pfam" id="PF00293">
    <property type="entry name" value="NUDIX"/>
    <property type="match status" value="1"/>
</dbReference>
<evidence type="ECO:0000256" key="1">
    <source>
        <dbReference type="ARBA" id="ARBA00001946"/>
    </source>
</evidence>
<dbReference type="GO" id="GO:0035539">
    <property type="term" value="F:8-oxo-7,8-dihydrodeoxyguanosine triphosphate pyrophosphatase activity"/>
    <property type="evidence" value="ECO:0007669"/>
    <property type="project" value="UniProtKB-EC"/>
</dbReference>
<evidence type="ECO:0000256" key="3">
    <source>
        <dbReference type="ARBA" id="ARBA00022457"/>
    </source>
</evidence>
<dbReference type="EC" id="3.6.1.55" evidence="12"/>
<evidence type="ECO:0000313" key="18">
    <source>
        <dbReference type="EMBL" id="MXO72408.1"/>
    </source>
</evidence>
<dbReference type="PANTHER" id="PTHR47707">
    <property type="entry name" value="8-OXO-DGTP DIPHOSPHATASE"/>
    <property type="match status" value="1"/>
</dbReference>
<keyword evidence="9" id="KW-0234">DNA repair</keyword>
<keyword evidence="3" id="KW-0515">Mutator protein</keyword>
<gene>
    <name evidence="18" type="ORF">GRI99_12295</name>
</gene>
<protein>
    <recommendedName>
        <fullName evidence="13">8-oxo-dGTP diphosphatase</fullName>
        <ecNumber evidence="12">3.6.1.55</ecNumber>
    </recommendedName>
    <alternativeName>
        <fullName evidence="16">7,8-dihydro-8-oxoguanine-triphosphatase</fullName>
    </alternativeName>
    <alternativeName>
        <fullName evidence="15">Mutator protein MutT</fullName>
    </alternativeName>
    <alternativeName>
        <fullName evidence="14">dGTP pyrophosphohydrolase</fullName>
    </alternativeName>
</protein>
<dbReference type="GO" id="GO:0006260">
    <property type="term" value="P:DNA replication"/>
    <property type="evidence" value="ECO:0007669"/>
    <property type="project" value="UniProtKB-KW"/>
</dbReference>
<dbReference type="InterPro" id="IPR000086">
    <property type="entry name" value="NUDIX_hydrolase_dom"/>
</dbReference>
<evidence type="ECO:0000256" key="6">
    <source>
        <dbReference type="ARBA" id="ARBA00022763"/>
    </source>
</evidence>